<feature type="region of interest" description="Disordered" evidence="1">
    <location>
        <begin position="48"/>
        <end position="70"/>
    </location>
</feature>
<feature type="transmembrane region" description="Helical" evidence="2">
    <location>
        <begin position="20"/>
        <end position="42"/>
    </location>
</feature>
<name>A0A4R6ABM8_9RHOB</name>
<keyword evidence="2" id="KW-1133">Transmembrane helix</keyword>
<reference evidence="3 4" key="1">
    <citation type="submission" date="2019-03" db="EMBL/GenBank/DDBJ databases">
        <title>Primorskyibacter sp. SS33 isolated from sediments.</title>
        <authorList>
            <person name="Xunke S."/>
        </authorList>
    </citation>
    <scope>NUCLEOTIDE SEQUENCE [LARGE SCALE GENOMIC DNA]</scope>
    <source>
        <strain evidence="3 4">SS33</strain>
    </source>
</reference>
<keyword evidence="2" id="KW-0812">Transmembrane</keyword>
<gene>
    <name evidence="3" type="ORF">E2L08_08985</name>
</gene>
<feature type="compositionally biased region" description="Low complexity" evidence="1">
    <location>
        <begin position="57"/>
        <end position="70"/>
    </location>
</feature>
<dbReference type="EMBL" id="SNAA01000008">
    <property type="protein sequence ID" value="TDL79728.1"/>
    <property type="molecule type" value="Genomic_DNA"/>
</dbReference>
<sequence length="70" mass="7228">MSAPETNTEKQKKRHKTPLAGMGIVTGFALVLLVALIAFLSINGNEPADNEPVAADAIEPAAEGETAPAE</sequence>
<protein>
    <submittedName>
        <fullName evidence="3">Uncharacterized protein</fullName>
    </submittedName>
</protein>
<organism evidence="3 4">
    <name type="scientific">Palleronia sediminis</name>
    <dbReference type="NCBI Taxonomy" id="2547833"/>
    <lineage>
        <taxon>Bacteria</taxon>
        <taxon>Pseudomonadati</taxon>
        <taxon>Pseudomonadota</taxon>
        <taxon>Alphaproteobacteria</taxon>
        <taxon>Rhodobacterales</taxon>
        <taxon>Roseobacteraceae</taxon>
        <taxon>Palleronia</taxon>
    </lineage>
</organism>
<dbReference type="AlphaFoldDB" id="A0A4R6ABM8"/>
<proteinExistence type="predicted"/>
<evidence type="ECO:0000313" key="3">
    <source>
        <dbReference type="EMBL" id="TDL79728.1"/>
    </source>
</evidence>
<comment type="caution">
    <text evidence="3">The sequence shown here is derived from an EMBL/GenBank/DDBJ whole genome shotgun (WGS) entry which is preliminary data.</text>
</comment>
<evidence type="ECO:0000313" key="4">
    <source>
        <dbReference type="Proteomes" id="UP000295701"/>
    </source>
</evidence>
<dbReference type="RefSeq" id="WP_133396738.1">
    <property type="nucleotide sequence ID" value="NZ_SNAA01000008.1"/>
</dbReference>
<keyword evidence="4" id="KW-1185">Reference proteome</keyword>
<evidence type="ECO:0000256" key="2">
    <source>
        <dbReference type="SAM" id="Phobius"/>
    </source>
</evidence>
<accession>A0A4R6ABM8</accession>
<keyword evidence="2" id="KW-0472">Membrane</keyword>
<dbReference type="Proteomes" id="UP000295701">
    <property type="component" value="Unassembled WGS sequence"/>
</dbReference>
<evidence type="ECO:0000256" key="1">
    <source>
        <dbReference type="SAM" id="MobiDB-lite"/>
    </source>
</evidence>